<keyword evidence="7 19" id="KW-1003">Cell membrane</keyword>
<gene>
    <name evidence="19" type="primary">cobS</name>
    <name evidence="20" type="ORF">PFR_JS23_1019</name>
</gene>
<evidence type="ECO:0000256" key="18">
    <source>
        <dbReference type="ARBA" id="ARBA00049504"/>
    </source>
</evidence>
<dbReference type="Pfam" id="PF02654">
    <property type="entry name" value="CobS"/>
    <property type="match status" value="1"/>
</dbReference>
<dbReference type="OMA" id="GHTGDTY"/>
<comment type="function">
    <text evidence="14 19">Joins adenosylcobinamide-GDP and alpha-ribazole to generate adenosylcobalamin (Ado-cobalamin). Also synthesizes adenosylcobalamin 5'-phosphate from adenosylcobinamide-GDP and alpha-ribazole 5'-phosphate.</text>
</comment>
<evidence type="ECO:0000256" key="10">
    <source>
        <dbReference type="ARBA" id="ARBA00022692"/>
    </source>
</evidence>
<evidence type="ECO:0000256" key="11">
    <source>
        <dbReference type="ARBA" id="ARBA00022842"/>
    </source>
</evidence>
<feature type="transmembrane region" description="Helical" evidence="19">
    <location>
        <begin position="124"/>
        <end position="142"/>
    </location>
</feature>
<comment type="subcellular location">
    <subcellularLocation>
        <location evidence="2 19">Cell membrane</location>
        <topology evidence="2 19">Multi-pass membrane protein</topology>
    </subcellularLocation>
</comment>
<dbReference type="GO" id="GO:0008818">
    <property type="term" value="F:cobalamin 5'-phosphate synthase activity"/>
    <property type="evidence" value="ECO:0007669"/>
    <property type="project" value="UniProtKB-UniRule"/>
</dbReference>
<evidence type="ECO:0000256" key="2">
    <source>
        <dbReference type="ARBA" id="ARBA00004651"/>
    </source>
</evidence>
<comment type="catalytic activity">
    <reaction evidence="18 19">
        <text>alpha-ribazole 5'-phosphate + adenosylcob(III)inamide-GDP = adenosylcob(III)alamin 5'-phosphate + GMP + H(+)</text>
        <dbReference type="Rhea" id="RHEA:23560"/>
        <dbReference type="ChEBI" id="CHEBI:15378"/>
        <dbReference type="ChEBI" id="CHEBI:57918"/>
        <dbReference type="ChEBI" id="CHEBI:58115"/>
        <dbReference type="ChEBI" id="CHEBI:60487"/>
        <dbReference type="ChEBI" id="CHEBI:60493"/>
        <dbReference type="EC" id="2.7.8.26"/>
    </reaction>
</comment>
<dbReference type="EC" id="2.7.8.26" evidence="5 19"/>
<evidence type="ECO:0000256" key="5">
    <source>
        <dbReference type="ARBA" id="ARBA00013200"/>
    </source>
</evidence>
<feature type="transmembrane region" description="Helical" evidence="19">
    <location>
        <begin position="53"/>
        <end position="71"/>
    </location>
</feature>
<keyword evidence="10 19" id="KW-0812">Transmembrane</keyword>
<feature type="transmembrane region" description="Helical" evidence="19">
    <location>
        <begin position="221"/>
        <end position="242"/>
    </location>
</feature>
<reference evidence="20 21" key="1">
    <citation type="submission" date="2016-09" db="EMBL/GenBank/DDBJ databases">
        <authorList>
            <person name="Laine KS P."/>
        </authorList>
    </citation>
    <scope>NUCLEOTIDE SEQUENCE [LARGE SCALE GENOMIC DNA]</scope>
    <source>
        <strain evidence="20">PFRJS-23</strain>
    </source>
</reference>
<keyword evidence="9 19" id="KW-0808">Transferase</keyword>
<dbReference type="GO" id="GO:0051073">
    <property type="term" value="F:adenosylcobinamide-GDP ribazoletransferase activity"/>
    <property type="evidence" value="ECO:0007669"/>
    <property type="project" value="UniProtKB-UniRule"/>
</dbReference>
<dbReference type="EMBL" id="LT618793">
    <property type="protein sequence ID" value="SCQ78189.1"/>
    <property type="molecule type" value="Genomic_DNA"/>
</dbReference>
<sequence length="273" mass="27986">MAPARTPNRRTRSDVATRNGLLAAWGLFTVLPAPVVAEVDERLAVRAIASMPWVGLGLGLIAGLGCAIVTVAGGGQPLAIAAGLAILALCTGFLHLDGLADTADGLGSRKPAHEALTIMRQSDIGPMGVTAIILVLALEIAAGGSGHLDGWRGVWLLVTMPMVARVSALSATGRWIPSAHKKGFGALFAGKTRPATIVVASVIAAVIAAGSGWLLFGWRAALVAVCACLASWVFGVAWRRHILARLGGLTGDTFGSLVEMSGLAYLLTLALFA</sequence>
<keyword evidence="13 19" id="KW-0472">Membrane</keyword>
<proteinExistence type="inferred from homology"/>
<dbReference type="HAMAP" id="MF_00719">
    <property type="entry name" value="CobS"/>
    <property type="match status" value="1"/>
</dbReference>
<dbReference type="AlphaFoldDB" id="A0A2C8AY14"/>
<evidence type="ECO:0000256" key="19">
    <source>
        <dbReference type="HAMAP-Rule" id="MF_00719"/>
    </source>
</evidence>
<evidence type="ECO:0000256" key="15">
    <source>
        <dbReference type="ARBA" id="ARBA00032605"/>
    </source>
</evidence>
<feature type="transmembrane region" description="Helical" evidence="19">
    <location>
        <begin position="78"/>
        <end position="96"/>
    </location>
</feature>
<dbReference type="Proteomes" id="UP000250080">
    <property type="component" value="Chromosome I"/>
</dbReference>
<feature type="transmembrane region" description="Helical" evidence="19">
    <location>
        <begin position="254"/>
        <end position="272"/>
    </location>
</feature>
<comment type="cofactor">
    <cofactor evidence="1 19">
        <name>Mg(2+)</name>
        <dbReference type="ChEBI" id="CHEBI:18420"/>
    </cofactor>
</comment>
<evidence type="ECO:0000256" key="4">
    <source>
        <dbReference type="ARBA" id="ARBA00010561"/>
    </source>
</evidence>
<evidence type="ECO:0000256" key="3">
    <source>
        <dbReference type="ARBA" id="ARBA00004663"/>
    </source>
</evidence>
<name>A0A2C8AY14_9ACTN</name>
<evidence type="ECO:0000256" key="6">
    <source>
        <dbReference type="ARBA" id="ARBA00015850"/>
    </source>
</evidence>
<evidence type="ECO:0000256" key="8">
    <source>
        <dbReference type="ARBA" id="ARBA00022573"/>
    </source>
</evidence>
<comment type="catalytic activity">
    <reaction evidence="17 19">
        <text>alpha-ribazole + adenosylcob(III)inamide-GDP = adenosylcob(III)alamin + GMP + H(+)</text>
        <dbReference type="Rhea" id="RHEA:16049"/>
        <dbReference type="ChEBI" id="CHEBI:10329"/>
        <dbReference type="ChEBI" id="CHEBI:15378"/>
        <dbReference type="ChEBI" id="CHEBI:18408"/>
        <dbReference type="ChEBI" id="CHEBI:58115"/>
        <dbReference type="ChEBI" id="CHEBI:60487"/>
        <dbReference type="EC" id="2.7.8.26"/>
    </reaction>
</comment>
<evidence type="ECO:0000256" key="17">
    <source>
        <dbReference type="ARBA" id="ARBA00048623"/>
    </source>
</evidence>
<dbReference type="PANTHER" id="PTHR34148">
    <property type="entry name" value="ADENOSYLCOBINAMIDE-GDP RIBAZOLETRANSFERASE"/>
    <property type="match status" value="1"/>
</dbReference>
<evidence type="ECO:0000256" key="7">
    <source>
        <dbReference type="ARBA" id="ARBA00022475"/>
    </source>
</evidence>
<feature type="transmembrane region" description="Helical" evidence="19">
    <location>
        <begin position="154"/>
        <end position="176"/>
    </location>
</feature>
<dbReference type="InterPro" id="IPR003805">
    <property type="entry name" value="CobS"/>
</dbReference>
<comment type="pathway">
    <text evidence="3 19">Cofactor biosynthesis; adenosylcobalamin biosynthesis; adenosylcobalamin from cob(II)yrinate a,c-diamide: step 7/7.</text>
</comment>
<keyword evidence="12 19" id="KW-1133">Transmembrane helix</keyword>
<evidence type="ECO:0000256" key="1">
    <source>
        <dbReference type="ARBA" id="ARBA00001946"/>
    </source>
</evidence>
<dbReference type="PANTHER" id="PTHR34148:SF1">
    <property type="entry name" value="ADENOSYLCOBINAMIDE-GDP RIBAZOLETRANSFERASE"/>
    <property type="match status" value="1"/>
</dbReference>
<evidence type="ECO:0000256" key="9">
    <source>
        <dbReference type="ARBA" id="ARBA00022679"/>
    </source>
</evidence>
<dbReference type="GO" id="GO:0005886">
    <property type="term" value="C:plasma membrane"/>
    <property type="evidence" value="ECO:0007669"/>
    <property type="project" value="UniProtKB-SubCell"/>
</dbReference>
<dbReference type="GO" id="GO:0009236">
    <property type="term" value="P:cobalamin biosynthetic process"/>
    <property type="evidence" value="ECO:0007669"/>
    <property type="project" value="UniProtKB-UniRule"/>
</dbReference>
<protein>
    <recommendedName>
        <fullName evidence="6 19">Adenosylcobinamide-GDP ribazoletransferase</fullName>
        <ecNumber evidence="5 19">2.7.8.26</ecNumber>
    </recommendedName>
    <alternativeName>
        <fullName evidence="16 19">Cobalamin synthase</fullName>
    </alternativeName>
    <alternativeName>
        <fullName evidence="15 19">Cobalamin-5'-phosphate synthase</fullName>
    </alternativeName>
</protein>
<keyword evidence="8 19" id="KW-0169">Cobalamin biosynthesis</keyword>
<dbReference type="UniPathway" id="UPA00148">
    <property type="reaction ID" value="UER00238"/>
</dbReference>
<keyword evidence="11 19" id="KW-0460">Magnesium</keyword>
<feature type="transmembrane region" description="Helical" evidence="19">
    <location>
        <begin position="196"/>
        <end position="216"/>
    </location>
</feature>
<evidence type="ECO:0000256" key="14">
    <source>
        <dbReference type="ARBA" id="ARBA00025228"/>
    </source>
</evidence>
<evidence type="ECO:0000256" key="12">
    <source>
        <dbReference type="ARBA" id="ARBA00022989"/>
    </source>
</evidence>
<comment type="similarity">
    <text evidence="4 19">Belongs to the CobS family.</text>
</comment>
<accession>A0A2C8AY14</accession>
<evidence type="ECO:0000313" key="21">
    <source>
        <dbReference type="Proteomes" id="UP000250080"/>
    </source>
</evidence>
<organism evidence="20 21">
    <name type="scientific">Propionibacterium freudenreichii</name>
    <dbReference type="NCBI Taxonomy" id="1744"/>
    <lineage>
        <taxon>Bacteria</taxon>
        <taxon>Bacillati</taxon>
        <taxon>Actinomycetota</taxon>
        <taxon>Actinomycetes</taxon>
        <taxon>Propionibacteriales</taxon>
        <taxon>Propionibacteriaceae</taxon>
        <taxon>Propionibacterium</taxon>
    </lineage>
</organism>
<evidence type="ECO:0000313" key="20">
    <source>
        <dbReference type="EMBL" id="SCQ78189.1"/>
    </source>
</evidence>
<evidence type="ECO:0000256" key="16">
    <source>
        <dbReference type="ARBA" id="ARBA00032853"/>
    </source>
</evidence>
<evidence type="ECO:0000256" key="13">
    <source>
        <dbReference type="ARBA" id="ARBA00023136"/>
    </source>
</evidence>